<comment type="catalytic activity">
    <reaction evidence="8 9">
        <text>N(6)-[(R)-lipoyl]-L-lysyl-[protein] + pyruvate + H(+) = N(6)-[(R)-S(8)-acetyldihydrolipoyl]-L-lysyl-[protein] + CO2</text>
        <dbReference type="Rhea" id="RHEA:19189"/>
        <dbReference type="Rhea" id="RHEA-COMP:10474"/>
        <dbReference type="Rhea" id="RHEA-COMP:10478"/>
        <dbReference type="ChEBI" id="CHEBI:15361"/>
        <dbReference type="ChEBI" id="CHEBI:15378"/>
        <dbReference type="ChEBI" id="CHEBI:16526"/>
        <dbReference type="ChEBI" id="CHEBI:83099"/>
        <dbReference type="ChEBI" id="CHEBI:83111"/>
        <dbReference type="EC" id="1.2.4.1"/>
    </reaction>
</comment>
<feature type="binding site" evidence="10">
    <location>
        <position position="262"/>
    </location>
    <ligand>
        <name>Mg(2+)</name>
        <dbReference type="ChEBI" id="CHEBI:18420"/>
    </ligand>
</feature>
<comment type="cofactor">
    <cofactor evidence="1 9">
        <name>thiamine diphosphate</name>
        <dbReference type="ChEBI" id="CHEBI:58937"/>
    </cofactor>
</comment>
<dbReference type="Pfam" id="PF22613">
    <property type="entry name" value="Transketolase_C_1"/>
    <property type="match status" value="1"/>
</dbReference>
<reference evidence="14" key="2">
    <citation type="journal article" date="2024" name="Antonie Van Leeuwenhoek">
        <title>Roseihalotalea indica gen. nov., sp. nov., a halophilic Bacteroidetes from mesopelagic Southwest Indian Ocean with higher carbohydrate metabolic potential.</title>
        <authorList>
            <person name="Chen B."/>
            <person name="Zhang M."/>
            <person name="Lin D."/>
            <person name="Ye J."/>
            <person name="Tang K."/>
        </authorList>
    </citation>
    <scope>NUCLEOTIDE SEQUENCE</scope>
    <source>
        <strain evidence="14">TK19036</strain>
    </source>
</reference>
<keyword evidence="7 9" id="KW-0670">Pyruvate</keyword>
<dbReference type="InterPro" id="IPR005474">
    <property type="entry name" value="Transketolase_N"/>
</dbReference>
<evidence type="ECO:0000256" key="3">
    <source>
        <dbReference type="ARBA" id="ARBA00012281"/>
    </source>
</evidence>
<dbReference type="GO" id="GO:0004739">
    <property type="term" value="F:pyruvate dehydrogenase (acetyl-transferring) activity"/>
    <property type="evidence" value="ECO:0007669"/>
    <property type="project" value="UniProtKB-EC"/>
</dbReference>
<feature type="domain" description="Transketolase-like C-terminal" evidence="13">
    <location>
        <begin position="711"/>
        <end position="846"/>
    </location>
</feature>
<evidence type="ECO:0000259" key="12">
    <source>
        <dbReference type="Pfam" id="PF17831"/>
    </source>
</evidence>
<comment type="cofactor">
    <cofactor evidence="10">
        <name>Mg(2+)</name>
        <dbReference type="ChEBI" id="CHEBI:18420"/>
    </cofactor>
</comment>
<organism evidence="14">
    <name type="scientific">Roseihalotalea indica</name>
    <dbReference type="NCBI Taxonomy" id="2867963"/>
    <lineage>
        <taxon>Bacteria</taxon>
        <taxon>Pseudomonadati</taxon>
        <taxon>Bacteroidota</taxon>
        <taxon>Cytophagia</taxon>
        <taxon>Cytophagales</taxon>
        <taxon>Catalimonadaceae</taxon>
        <taxon>Roseihalotalea</taxon>
    </lineage>
</organism>
<dbReference type="Pfam" id="PF17831">
    <property type="entry name" value="PDH_E1_M"/>
    <property type="match status" value="1"/>
</dbReference>
<dbReference type="SUPFAM" id="SSF52518">
    <property type="entry name" value="Thiamin diphosphate-binding fold (THDP-binding)"/>
    <property type="match status" value="2"/>
</dbReference>
<evidence type="ECO:0000259" key="13">
    <source>
        <dbReference type="Pfam" id="PF22613"/>
    </source>
</evidence>
<feature type="binding site" evidence="10">
    <location>
        <position position="230"/>
    </location>
    <ligand>
        <name>Mg(2+)</name>
        <dbReference type="ChEBI" id="CHEBI:18420"/>
    </ligand>
</feature>
<keyword evidence="10" id="KW-0460">Magnesium</keyword>
<dbReference type="InterPro" id="IPR055152">
    <property type="entry name" value="Transketolase-like_C_2"/>
</dbReference>
<dbReference type="SUPFAM" id="SSF52922">
    <property type="entry name" value="TK C-terminal domain-like"/>
    <property type="match status" value="1"/>
</dbReference>
<comment type="function">
    <text evidence="2 9">Component of the pyruvate dehydrogenase (PDH) complex, that catalyzes the overall conversion of pyruvate to acetyl-CoA and CO(2).</text>
</comment>
<dbReference type="InterPro" id="IPR009014">
    <property type="entry name" value="Transketo_C/PFOR_II"/>
</dbReference>
<dbReference type="InterPro" id="IPR035807">
    <property type="entry name" value="PDC_E1_N"/>
</dbReference>
<evidence type="ECO:0000256" key="8">
    <source>
        <dbReference type="ARBA" id="ARBA00051231"/>
    </source>
</evidence>
<keyword evidence="6 9" id="KW-0786">Thiamine pyrophosphate</keyword>
<dbReference type="EMBL" id="CP120682">
    <property type="protein sequence ID" value="WKN37574.1"/>
    <property type="molecule type" value="Genomic_DNA"/>
</dbReference>
<evidence type="ECO:0000256" key="1">
    <source>
        <dbReference type="ARBA" id="ARBA00001964"/>
    </source>
</evidence>
<evidence type="ECO:0000256" key="4">
    <source>
        <dbReference type="ARBA" id="ARBA00017172"/>
    </source>
</evidence>
<evidence type="ECO:0000256" key="9">
    <source>
        <dbReference type="PIRNR" id="PIRNR000156"/>
    </source>
</evidence>
<keyword evidence="5 9" id="KW-0560">Oxidoreductase</keyword>
<dbReference type="PIRSF" id="PIRSF000156">
    <property type="entry name" value="Pyruvate_dh_E1"/>
    <property type="match status" value="1"/>
</dbReference>
<dbReference type="NCBIfam" id="TIGR00759">
    <property type="entry name" value="aceE"/>
    <property type="match status" value="1"/>
</dbReference>
<feature type="domain" description="Transketolase N-terminal" evidence="11">
    <location>
        <begin position="82"/>
        <end position="301"/>
    </location>
</feature>
<dbReference type="PANTHER" id="PTHR43825">
    <property type="entry name" value="PYRUVATE DEHYDROGENASE E1 COMPONENT"/>
    <property type="match status" value="1"/>
</dbReference>
<dbReference type="PANTHER" id="PTHR43825:SF3">
    <property type="entry name" value="PYRUVATE DEHYDROGENASE E1 COMPONENT"/>
    <property type="match status" value="1"/>
</dbReference>
<protein>
    <recommendedName>
        <fullName evidence="4 9">Pyruvate dehydrogenase E1 component</fullName>
        <ecNumber evidence="3 9">1.2.4.1</ecNumber>
    </recommendedName>
</protein>
<feature type="domain" description="Pyruvate dehydrogenase E1 component middle" evidence="12">
    <location>
        <begin position="472"/>
        <end position="698"/>
    </location>
</feature>
<dbReference type="GO" id="GO:0046872">
    <property type="term" value="F:metal ion binding"/>
    <property type="evidence" value="ECO:0007669"/>
    <property type="project" value="UniProtKB-KW"/>
</dbReference>
<evidence type="ECO:0000259" key="11">
    <source>
        <dbReference type="Pfam" id="PF00456"/>
    </source>
</evidence>
<dbReference type="Pfam" id="PF00456">
    <property type="entry name" value="Transketolase_N"/>
    <property type="match status" value="1"/>
</dbReference>
<gene>
    <name evidence="14" type="primary">aceE</name>
    <name evidence="14" type="ORF">K4G66_02470</name>
</gene>
<evidence type="ECO:0000313" key="14">
    <source>
        <dbReference type="EMBL" id="WKN37574.1"/>
    </source>
</evidence>
<accession>A0AA49GTQ9</accession>
<sequence>MSEATDTQIFQYENQEWIDSLQYIIQNEGPERVKEILGLLNREAQQQGISVSQVKTPYINTIPPEEEEDYPGDQELEEKLGSLIRWNALAMVMQANKKHDGIGGHISTYASISTLFEVGFHHFFRGPEGDKPADVVYFQGHASPGIYARSFLEGRFNEKQLQHFRQEISHKDGLSSYPHPRLMPEYWSHPTVSMGLGPVQAIYQARFNQYLEDRGLKEPSDQKVWGFFGDGEMDEPESLGALSIASREKLGNLIFVVNCNLQRLDGPVRGNFKVIQELEGVYRGAGWNVIKVIWGSDWDALLAKDTEGKLVERMNEVVDGQYQLYTVQGGKFIREDFFGKDDYLMSLVEDMSDEELEQLTRGGHDMVKVYQAYKKAVEYTDGPTVILAQTIKGYGLGEGGEASNATHKQKKLKEEELKVYRDRFKLPISDDEIAKAPFFRPKEDSEEIKYLLKRREELGGLIPQRKTKAKPIPEPDDKLFEEYRKGNGDREVATTMVTVQLMSKLMKNKEIGDKIVPIIPDESRTFGMDSLFRKFGIYSHVGQRYEPVDKGSLMYYREAKKGAILEEGITETGSMASFIAAGTSYSTHGLPMIPFYFFYSMFGFQRTGDMIWAAADARARGFLIGGTAGRTTLPGEGLQHQDGQSHLLALPVPNLMAYDPAFAYEVATIVKDGLRRMFIEQEDIFYYLTVMNDNYQMPPMPDDVEEGILKGMYCYRQSKKKKEDATVNLLGSGAILPEVLKAANQLEEEYNVAANVWSVTSYKALYDDALDTERWNRLHPNKKPKQNYIQQCLEKEEGVFVAASDYVKALPLSVAQWFPNGLTALGTDGFGRSDTRDALRDFFEVDQNYVVQAALHALEQQDQIKKKTTEKAIKDLKINPEKANPKIY</sequence>
<keyword evidence="10" id="KW-0479">Metal-binding</keyword>
<evidence type="ECO:0000256" key="10">
    <source>
        <dbReference type="PIRSR" id="PIRSR000156-1"/>
    </source>
</evidence>
<dbReference type="EC" id="1.2.4.1" evidence="3 9"/>
<name>A0AA49GTQ9_9BACT</name>
<evidence type="ECO:0000256" key="7">
    <source>
        <dbReference type="ARBA" id="ARBA00023317"/>
    </source>
</evidence>
<dbReference type="AlphaFoldDB" id="A0AA49GTQ9"/>
<feature type="binding site" evidence="10">
    <location>
        <position position="260"/>
    </location>
    <ligand>
        <name>Mg(2+)</name>
        <dbReference type="ChEBI" id="CHEBI:18420"/>
    </ligand>
</feature>
<dbReference type="FunFam" id="3.40.50.970:FF:000011">
    <property type="entry name" value="Pyruvate dehydrogenase E1 component"/>
    <property type="match status" value="1"/>
</dbReference>
<evidence type="ECO:0000256" key="5">
    <source>
        <dbReference type="ARBA" id="ARBA00023002"/>
    </source>
</evidence>
<dbReference type="InterPro" id="IPR004660">
    <property type="entry name" value="PDH_E1"/>
</dbReference>
<dbReference type="InterPro" id="IPR041621">
    <property type="entry name" value="PDH_E1_M"/>
</dbReference>
<dbReference type="InterPro" id="IPR029061">
    <property type="entry name" value="THDP-binding"/>
</dbReference>
<dbReference type="CDD" id="cd02017">
    <property type="entry name" value="TPP_E1_EcPDC_like"/>
    <property type="match status" value="1"/>
</dbReference>
<dbReference type="Gene3D" id="3.40.50.970">
    <property type="match status" value="2"/>
</dbReference>
<evidence type="ECO:0000256" key="6">
    <source>
        <dbReference type="ARBA" id="ARBA00023052"/>
    </source>
</evidence>
<dbReference type="InterPro" id="IPR051157">
    <property type="entry name" value="PDH/Transketolase"/>
</dbReference>
<reference evidence="14" key="1">
    <citation type="journal article" date="2023" name="Comput. Struct. Biotechnol. J.">
        <title>Discovery of a novel marine Bacteroidetes with a rich repertoire of carbohydrate-active enzymes.</title>
        <authorList>
            <person name="Chen B."/>
            <person name="Liu G."/>
            <person name="Chen Q."/>
            <person name="Wang H."/>
            <person name="Liu L."/>
            <person name="Tang K."/>
        </authorList>
    </citation>
    <scope>NUCLEOTIDE SEQUENCE</scope>
    <source>
        <strain evidence="14">TK19036</strain>
    </source>
</reference>
<dbReference type="Gene3D" id="3.40.50.920">
    <property type="match status" value="1"/>
</dbReference>
<evidence type="ECO:0000256" key="2">
    <source>
        <dbReference type="ARBA" id="ARBA00003157"/>
    </source>
</evidence>
<proteinExistence type="predicted"/>